<reference evidence="1" key="1">
    <citation type="journal article" date="2023" name="Mol. Phylogenet. Evol.">
        <title>Genome-scale phylogeny and comparative genomics of the fungal order Sordariales.</title>
        <authorList>
            <person name="Hensen N."/>
            <person name="Bonometti L."/>
            <person name="Westerberg I."/>
            <person name="Brannstrom I.O."/>
            <person name="Guillou S."/>
            <person name="Cros-Aarteil S."/>
            <person name="Calhoun S."/>
            <person name="Haridas S."/>
            <person name="Kuo A."/>
            <person name="Mondo S."/>
            <person name="Pangilinan J."/>
            <person name="Riley R."/>
            <person name="LaButti K."/>
            <person name="Andreopoulos B."/>
            <person name="Lipzen A."/>
            <person name="Chen C."/>
            <person name="Yan M."/>
            <person name="Daum C."/>
            <person name="Ng V."/>
            <person name="Clum A."/>
            <person name="Steindorff A."/>
            <person name="Ohm R.A."/>
            <person name="Martin F."/>
            <person name="Silar P."/>
            <person name="Natvig D.O."/>
            <person name="Lalanne C."/>
            <person name="Gautier V."/>
            <person name="Ament-Velasquez S.L."/>
            <person name="Kruys A."/>
            <person name="Hutchinson M.I."/>
            <person name="Powell A.J."/>
            <person name="Barry K."/>
            <person name="Miller A.N."/>
            <person name="Grigoriev I.V."/>
            <person name="Debuchy R."/>
            <person name="Gladieux P."/>
            <person name="Hiltunen Thoren M."/>
            <person name="Johannesson H."/>
        </authorList>
    </citation>
    <scope>NUCLEOTIDE SEQUENCE</scope>
    <source>
        <strain evidence="1">CBS 990.96</strain>
    </source>
</reference>
<reference evidence="1" key="2">
    <citation type="submission" date="2023-05" db="EMBL/GenBank/DDBJ databases">
        <authorList>
            <consortium name="Lawrence Berkeley National Laboratory"/>
            <person name="Steindorff A."/>
            <person name="Hensen N."/>
            <person name="Bonometti L."/>
            <person name="Westerberg I."/>
            <person name="Brannstrom I.O."/>
            <person name="Guillou S."/>
            <person name="Cros-Aarteil S."/>
            <person name="Calhoun S."/>
            <person name="Haridas S."/>
            <person name="Kuo A."/>
            <person name="Mondo S."/>
            <person name="Pangilinan J."/>
            <person name="Riley R."/>
            <person name="Labutti K."/>
            <person name="Andreopoulos B."/>
            <person name="Lipzen A."/>
            <person name="Chen C."/>
            <person name="Yanf M."/>
            <person name="Daum C."/>
            <person name="Ng V."/>
            <person name="Clum A."/>
            <person name="Ohm R."/>
            <person name="Martin F."/>
            <person name="Silar P."/>
            <person name="Natvig D."/>
            <person name="Lalanne C."/>
            <person name="Gautier V."/>
            <person name="Ament-Velasquez S.L."/>
            <person name="Kruys A."/>
            <person name="Hutchinson M.I."/>
            <person name="Powell A.J."/>
            <person name="Barry K."/>
            <person name="Miller A.N."/>
            <person name="Grigoriev I.V."/>
            <person name="Debuchy R."/>
            <person name="Gladieux P."/>
            <person name="Thoren M.H."/>
            <person name="Johannesson H."/>
        </authorList>
    </citation>
    <scope>NUCLEOTIDE SEQUENCE</scope>
    <source>
        <strain evidence="1">CBS 990.96</strain>
    </source>
</reference>
<gene>
    <name evidence="1" type="ORF">QBC38DRAFT_461720</name>
</gene>
<proteinExistence type="predicted"/>
<evidence type="ECO:0000313" key="2">
    <source>
        <dbReference type="Proteomes" id="UP001301958"/>
    </source>
</evidence>
<organism evidence="1 2">
    <name type="scientific">Podospora fimiseda</name>
    <dbReference type="NCBI Taxonomy" id="252190"/>
    <lineage>
        <taxon>Eukaryota</taxon>
        <taxon>Fungi</taxon>
        <taxon>Dikarya</taxon>
        <taxon>Ascomycota</taxon>
        <taxon>Pezizomycotina</taxon>
        <taxon>Sordariomycetes</taxon>
        <taxon>Sordariomycetidae</taxon>
        <taxon>Sordariales</taxon>
        <taxon>Podosporaceae</taxon>
        <taxon>Podospora</taxon>
    </lineage>
</organism>
<dbReference type="AlphaFoldDB" id="A0AAN6YMP8"/>
<dbReference type="EMBL" id="MU865571">
    <property type="protein sequence ID" value="KAK4221218.1"/>
    <property type="molecule type" value="Genomic_DNA"/>
</dbReference>
<dbReference type="Proteomes" id="UP001301958">
    <property type="component" value="Unassembled WGS sequence"/>
</dbReference>
<sequence length="201" mass="22628">MSQFRILQSYSTLSRHHITEYQGDSGIRVIATEPLSFDIETNTNGTDSEDPMIQAIITYDTHILDAYDASPFALMHLTTAKFPSISNNNDSTWSSSIEPPKIYYTLKSQTWEDLSRILPGFFQHIHCPTITYEHSQARSTAQTSTETISAQHINTSPIPSHKTPLCLQTNSCRPKLCVYFTRTIQPIHLAETVICSQTSSN</sequence>
<accession>A0AAN6YMP8</accession>
<comment type="caution">
    <text evidence="1">The sequence shown here is derived from an EMBL/GenBank/DDBJ whole genome shotgun (WGS) entry which is preliminary data.</text>
</comment>
<protein>
    <submittedName>
        <fullName evidence="1">Uncharacterized protein</fullName>
    </submittedName>
</protein>
<keyword evidence="2" id="KW-1185">Reference proteome</keyword>
<evidence type="ECO:0000313" key="1">
    <source>
        <dbReference type="EMBL" id="KAK4221218.1"/>
    </source>
</evidence>
<name>A0AAN6YMP8_9PEZI</name>